<dbReference type="GO" id="GO:0051287">
    <property type="term" value="F:NAD binding"/>
    <property type="evidence" value="ECO:0007669"/>
    <property type="project" value="InterPro"/>
</dbReference>
<gene>
    <name evidence="5" type="ORF">METZ01_LOCUS202224</name>
</gene>
<dbReference type="AlphaFoldDB" id="A0A382EFC3"/>
<evidence type="ECO:0000256" key="1">
    <source>
        <dbReference type="ARBA" id="ARBA00005854"/>
    </source>
</evidence>
<evidence type="ECO:0000256" key="2">
    <source>
        <dbReference type="ARBA" id="ARBA00023002"/>
    </source>
</evidence>
<keyword evidence="2" id="KW-0560">Oxidoreductase</keyword>
<protein>
    <recommendedName>
        <fullName evidence="4">D-isomer specific 2-hydroxyacid dehydrogenase NAD-binding domain-containing protein</fullName>
    </recommendedName>
</protein>
<sequence length="122" mass="13046">DVVSLHVPLNDSTHHLISAEELAAMKPEAIFVNTARGPVVDEKALYEALTSGGIAAAGLDVFDQEPPDGDNPLLALDNVILTAHMAGPTQESNQARVRNAFDNVQRVARGEEPLWVIPELDG</sequence>
<dbReference type="PANTHER" id="PTHR42789:SF1">
    <property type="entry name" value="D-ISOMER SPECIFIC 2-HYDROXYACID DEHYDROGENASE FAMILY PROTEIN (AFU_ORTHOLOGUE AFUA_6G10090)"/>
    <property type="match status" value="1"/>
</dbReference>
<dbReference type="PANTHER" id="PTHR42789">
    <property type="entry name" value="D-ISOMER SPECIFIC 2-HYDROXYACID DEHYDROGENASE FAMILY PROTEIN (AFU_ORTHOLOGUE AFUA_6G10090)"/>
    <property type="match status" value="1"/>
</dbReference>
<proteinExistence type="inferred from homology"/>
<dbReference type="InterPro" id="IPR050857">
    <property type="entry name" value="D-2-hydroxyacid_DH"/>
</dbReference>
<dbReference type="EMBL" id="UINC01044219">
    <property type="protein sequence ID" value="SVB49370.1"/>
    <property type="molecule type" value="Genomic_DNA"/>
</dbReference>
<dbReference type="GO" id="GO:0016491">
    <property type="term" value="F:oxidoreductase activity"/>
    <property type="evidence" value="ECO:0007669"/>
    <property type="project" value="UniProtKB-KW"/>
</dbReference>
<dbReference type="InterPro" id="IPR036291">
    <property type="entry name" value="NAD(P)-bd_dom_sf"/>
</dbReference>
<evidence type="ECO:0000313" key="5">
    <source>
        <dbReference type="EMBL" id="SVB49370.1"/>
    </source>
</evidence>
<dbReference type="Pfam" id="PF02826">
    <property type="entry name" value="2-Hacid_dh_C"/>
    <property type="match status" value="1"/>
</dbReference>
<dbReference type="Gene3D" id="3.40.50.720">
    <property type="entry name" value="NAD(P)-binding Rossmann-like Domain"/>
    <property type="match status" value="2"/>
</dbReference>
<feature type="domain" description="D-isomer specific 2-hydroxyacid dehydrogenase NAD-binding" evidence="4">
    <location>
        <begin position="1"/>
        <end position="86"/>
    </location>
</feature>
<accession>A0A382EFC3</accession>
<name>A0A382EFC3_9ZZZZ</name>
<evidence type="ECO:0000259" key="4">
    <source>
        <dbReference type="Pfam" id="PF02826"/>
    </source>
</evidence>
<dbReference type="InterPro" id="IPR006140">
    <property type="entry name" value="D-isomer_DH_NAD-bd"/>
</dbReference>
<keyword evidence="3" id="KW-0520">NAD</keyword>
<comment type="similarity">
    <text evidence="1">Belongs to the D-isomer specific 2-hydroxyacid dehydrogenase family.</text>
</comment>
<evidence type="ECO:0000256" key="3">
    <source>
        <dbReference type="ARBA" id="ARBA00023027"/>
    </source>
</evidence>
<dbReference type="SUPFAM" id="SSF51735">
    <property type="entry name" value="NAD(P)-binding Rossmann-fold domains"/>
    <property type="match status" value="1"/>
</dbReference>
<reference evidence="5" key="1">
    <citation type="submission" date="2018-05" db="EMBL/GenBank/DDBJ databases">
        <authorList>
            <person name="Lanie J.A."/>
            <person name="Ng W.-L."/>
            <person name="Kazmierczak K.M."/>
            <person name="Andrzejewski T.M."/>
            <person name="Davidsen T.M."/>
            <person name="Wayne K.J."/>
            <person name="Tettelin H."/>
            <person name="Glass J.I."/>
            <person name="Rusch D."/>
            <person name="Podicherti R."/>
            <person name="Tsui H.-C.T."/>
            <person name="Winkler M.E."/>
        </authorList>
    </citation>
    <scope>NUCLEOTIDE SEQUENCE</scope>
</reference>
<organism evidence="5">
    <name type="scientific">marine metagenome</name>
    <dbReference type="NCBI Taxonomy" id="408172"/>
    <lineage>
        <taxon>unclassified sequences</taxon>
        <taxon>metagenomes</taxon>
        <taxon>ecological metagenomes</taxon>
    </lineage>
</organism>
<feature type="non-terminal residue" evidence="5">
    <location>
        <position position="1"/>
    </location>
</feature>